<dbReference type="EMBL" id="JBBPFD010000690">
    <property type="protein sequence ID" value="KAK7877462.1"/>
    <property type="molecule type" value="Genomic_DNA"/>
</dbReference>
<dbReference type="PANTHER" id="PTHR26451:SF860">
    <property type="entry name" value="ODORANT RECEPTOR-RELATED"/>
    <property type="match status" value="1"/>
</dbReference>
<comment type="subcellular location">
    <subcellularLocation>
        <location evidence="1">Membrane</location>
        <topology evidence="1">Multi-pass membrane protein</topology>
    </subcellularLocation>
</comment>
<accession>A0AAW0MCU4</accession>
<dbReference type="SUPFAM" id="SSF81321">
    <property type="entry name" value="Family A G protein-coupled receptor-like"/>
    <property type="match status" value="1"/>
</dbReference>
<dbReference type="GO" id="GO:0005549">
    <property type="term" value="F:odorant binding"/>
    <property type="evidence" value="ECO:0007669"/>
    <property type="project" value="TreeGrafter"/>
</dbReference>
<dbReference type="GO" id="GO:0004984">
    <property type="term" value="F:olfactory receptor activity"/>
    <property type="evidence" value="ECO:0007669"/>
    <property type="project" value="InterPro"/>
</dbReference>
<comment type="caution">
    <text evidence="7">The sequence shown here is derived from an EMBL/GenBank/DDBJ whole genome shotgun (WGS) entry which is preliminary data.</text>
</comment>
<dbReference type="PANTHER" id="PTHR26451">
    <property type="entry name" value="G_PROTEIN_RECEP_F1_2 DOMAIN-CONTAINING PROTEIN"/>
    <property type="match status" value="1"/>
</dbReference>
<dbReference type="InterPro" id="IPR052921">
    <property type="entry name" value="GPCR1_Superfamily_Member"/>
</dbReference>
<keyword evidence="2 6" id="KW-0812">Transmembrane</keyword>
<evidence type="ECO:0000313" key="8">
    <source>
        <dbReference type="Proteomes" id="UP001460270"/>
    </source>
</evidence>
<evidence type="ECO:0000256" key="5">
    <source>
        <dbReference type="ARBA" id="ARBA00023224"/>
    </source>
</evidence>
<dbReference type="InterPro" id="IPR000725">
    <property type="entry name" value="Olfact_rcpt"/>
</dbReference>
<feature type="transmembrane region" description="Helical" evidence="6">
    <location>
        <begin position="59"/>
        <end position="85"/>
    </location>
</feature>
<name>A0AAW0MCU4_9GOBI</name>
<evidence type="ECO:0000256" key="6">
    <source>
        <dbReference type="SAM" id="Phobius"/>
    </source>
</evidence>
<dbReference type="Proteomes" id="UP001460270">
    <property type="component" value="Unassembled WGS sequence"/>
</dbReference>
<dbReference type="AlphaFoldDB" id="A0AAW0MCU4"/>
<gene>
    <name evidence="7" type="ORF">WMY93_031802</name>
</gene>
<keyword evidence="8" id="KW-1185">Reference proteome</keyword>
<evidence type="ECO:0000256" key="4">
    <source>
        <dbReference type="ARBA" id="ARBA00023136"/>
    </source>
</evidence>
<evidence type="ECO:0000256" key="3">
    <source>
        <dbReference type="ARBA" id="ARBA00022989"/>
    </source>
</evidence>
<evidence type="ECO:0000256" key="1">
    <source>
        <dbReference type="ARBA" id="ARBA00004141"/>
    </source>
</evidence>
<dbReference type="GO" id="GO:0007186">
    <property type="term" value="P:G protein-coupled receptor signaling pathway"/>
    <property type="evidence" value="ECO:0007669"/>
    <property type="project" value="InterPro"/>
</dbReference>
<keyword evidence="5" id="KW-0807">Transducer</keyword>
<keyword evidence="3 6" id="KW-1133">Transmembrane helix</keyword>
<dbReference type="Pfam" id="PF13853">
    <property type="entry name" value="7tm_4"/>
    <property type="match status" value="1"/>
</dbReference>
<dbReference type="GO" id="GO:0016020">
    <property type="term" value="C:membrane"/>
    <property type="evidence" value="ECO:0007669"/>
    <property type="project" value="UniProtKB-SubCell"/>
</dbReference>
<organism evidence="7 8">
    <name type="scientific">Mugilogobius chulae</name>
    <name type="common">yellowstripe goby</name>
    <dbReference type="NCBI Taxonomy" id="88201"/>
    <lineage>
        <taxon>Eukaryota</taxon>
        <taxon>Metazoa</taxon>
        <taxon>Chordata</taxon>
        <taxon>Craniata</taxon>
        <taxon>Vertebrata</taxon>
        <taxon>Euteleostomi</taxon>
        <taxon>Actinopterygii</taxon>
        <taxon>Neopterygii</taxon>
        <taxon>Teleostei</taxon>
        <taxon>Neoteleostei</taxon>
        <taxon>Acanthomorphata</taxon>
        <taxon>Gobiaria</taxon>
        <taxon>Gobiiformes</taxon>
        <taxon>Gobioidei</taxon>
        <taxon>Gobiidae</taxon>
        <taxon>Gobionellinae</taxon>
        <taxon>Mugilogobius</taxon>
    </lineage>
</organism>
<reference evidence="8" key="1">
    <citation type="submission" date="2024-04" db="EMBL/GenBank/DDBJ databases">
        <title>Salinicola lusitanus LLJ914,a marine bacterium isolated from the Okinawa Trough.</title>
        <authorList>
            <person name="Li J."/>
        </authorList>
    </citation>
    <scope>NUCLEOTIDE SEQUENCE [LARGE SCALE GENOMIC DNA]</scope>
</reference>
<evidence type="ECO:0000256" key="2">
    <source>
        <dbReference type="ARBA" id="ARBA00022692"/>
    </source>
</evidence>
<proteinExistence type="predicted"/>
<evidence type="ECO:0000313" key="7">
    <source>
        <dbReference type="EMBL" id="KAK7877462.1"/>
    </source>
</evidence>
<keyword evidence="4 6" id="KW-0472">Membrane</keyword>
<protein>
    <submittedName>
        <fullName evidence="7">Uncharacterized protein</fullName>
    </submittedName>
</protein>
<sequence>MDTRDCLRGPLHLERRGFPLLVRFCETRVQKIYCNYYDLSGLVCAEDAMIQTYVKIFELMYMTTVLLVLLVFIVFTYVRILVVCFRGSKQKRQKALSTCAPHLASLTNYGLSIF</sequence>